<dbReference type="EMBL" id="MK977711">
    <property type="protein sequence ID" value="QDH94012.1"/>
    <property type="molecule type" value="Genomic_DNA"/>
</dbReference>
<dbReference type="GeneID" id="65121414"/>
<proteinExistence type="predicted"/>
<keyword evidence="3" id="KW-1185">Reference proteome</keyword>
<gene>
    <name evidence="2" type="primary">174</name>
    <name evidence="2" type="ORF">SEA_EVY_174</name>
</gene>
<reference evidence="2 3" key="1">
    <citation type="submission" date="2019-05" db="EMBL/GenBank/DDBJ databases">
        <authorList>
            <person name="Anderson M.E."/>
            <person name="Poser W.S.A."/>
            <person name="Smith D.I."/>
            <person name="Mcgriff A.K."/>
            <person name="Powell E.A."/>
            <person name="Stamm J."/>
            <person name="Caruso S.M."/>
            <person name="Garlena R.A."/>
            <person name="Russell D.A."/>
            <person name="Pope W.H."/>
            <person name="Jacobs-Sera D."/>
            <person name="Hatfull G.F."/>
        </authorList>
    </citation>
    <scope>NUCLEOTIDE SEQUENCE [LARGE SCALE GENOMIC DNA]</scope>
</reference>
<evidence type="ECO:0000313" key="2">
    <source>
        <dbReference type="EMBL" id="QDH94012.1"/>
    </source>
</evidence>
<evidence type="ECO:0000313" key="3">
    <source>
        <dbReference type="Proteomes" id="UP000315413"/>
    </source>
</evidence>
<name>A0A514DKA5_9CAUD</name>
<dbReference type="Proteomes" id="UP000315413">
    <property type="component" value="Segment"/>
</dbReference>
<protein>
    <submittedName>
        <fullName evidence="2">Uncharacterized protein</fullName>
    </submittedName>
</protein>
<sequence>MPTWARLPKTSKTKSLGDRMGSALENGYGDEGPLAKFLGIGGCLSFILVIFVGVLGIFGAAGYGIWLLVGLVF</sequence>
<organism evidence="2 3">
    <name type="scientific">Streptomyces phage Evy</name>
    <dbReference type="NCBI Taxonomy" id="2588514"/>
    <lineage>
        <taxon>Viruses</taxon>
        <taxon>Duplodnaviria</taxon>
        <taxon>Heunggongvirae</taxon>
        <taxon>Uroviricota</taxon>
        <taxon>Caudoviricetes</taxon>
        <taxon>Stanwilliamsviridae</taxon>
        <taxon>Boydwoodruffvirinae</taxon>
        <taxon>Samistivirus</taxon>
        <taxon>Samistivirus evy</taxon>
    </lineage>
</organism>
<accession>A0A514DKA5</accession>
<dbReference type="KEGG" id="vg:65121414"/>
<keyword evidence="1" id="KW-0812">Transmembrane</keyword>
<dbReference type="RefSeq" id="YP_010103521.1">
    <property type="nucleotide sequence ID" value="NC_055809.1"/>
</dbReference>
<feature type="transmembrane region" description="Helical" evidence="1">
    <location>
        <begin position="37"/>
        <end position="69"/>
    </location>
</feature>
<evidence type="ECO:0000256" key="1">
    <source>
        <dbReference type="SAM" id="Phobius"/>
    </source>
</evidence>
<keyword evidence="1" id="KW-1133">Transmembrane helix</keyword>
<keyword evidence="1" id="KW-0472">Membrane</keyword>